<gene>
    <name evidence="1" type="ORF">FA048_01660</name>
</gene>
<name>A0A4V5P1Q0_9SPHI</name>
<protein>
    <submittedName>
        <fullName evidence="1">Uncharacterized protein</fullName>
    </submittedName>
</protein>
<dbReference type="AlphaFoldDB" id="A0A4V5P1Q0"/>
<reference evidence="1 2" key="1">
    <citation type="submission" date="2019-04" db="EMBL/GenBank/DDBJ databases">
        <title>Pedobacter sp. RP-3-22 sp. nov., isolated from Arctic soil.</title>
        <authorList>
            <person name="Dahal R.H."/>
            <person name="Kim D.-U."/>
        </authorList>
    </citation>
    <scope>NUCLEOTIDE SEQUENCE [LARGE SCALE GENOMIC DNA]</scope>
    <source>
        <strain evidence="1 2">RP-3-22</strain>
    </source>
</reference>
<organism evidence="1 2">
    <name type="scientific">Pedobacter polaris</name>
    <dbReference type="NCBI Taxonomy" id="2571273"/>
    <lineage>
        <taxon>Bacteria</taxon>
        <taxon>Pseudomonadati</taxon>
        <taxon>Bacteroidota</taxon>
        <taxon>Sphingobacteriia</taxon>
        <taxon>Sphingobacteriales</taxon>
        <taxon>Sphingobacteriaceae</taxon>
        <taxon>Pedobacter</taxon>
    </lineage>
</organism>
<sequence length="179" mass="19971">MLFKLNDSTKVAPAAKLTAKDVKAMVDAYRKHADTKLTSLKFAHFEVDEILQLFIDNKIIDSYVRNPNPITGPYGLRIYIGNHHNINTCPVGSSAYLGYNTTILCNTVMIDPKKGEFHDLLKDDDTIALPMQEKVRNPYGYALDQTYICPTTCPSECIMIPSDPSDPSYTGYCVNDIGL</sequence>
<dbReference type="Proteomes" id="UP000309488">
    <property type="component" value="Unassembled WGS sequence"/>
</dbReference>
<dbReference type="OrthoDB" id="772032at2"/>
<dbReference type="EMBL" id="SWBR01000001">
    <property type="protein sequence ID" value="TKC12352.1"/>
    <property type="molecule type" value="Genomic_DNA"/>
</dbReference>
<evidence type="ECO:0000313" key="1">
    <source>
        <dbReference type="EMBL" id="TKC12352.1"/>
    </source>
</evidence>
<accession>A0A4V5P1Q0</accession>
<dbReference type="RefSeq" id="WP_136838316.1">
    <property type="nucleotide sequence ID" value="NZ_SWBR01000001.1"/>
</dbReference>
<proteinExistence type="predicted"/>
<keyword evidence="2" id="KW-1185">Reference proteome</keyword>
<comment type="caution">
    <text evidence="1">The sequence shown here is derived from an EMBL/GenBank/DDBJ whole genome shotgun (WGS) entry which is preliminary data.</text>
</comment>
<evidence type="ECO:0000313" key="2">
    <source>
        <dbReference type="Proteomes" id="UP000309488"/>
    </source>
</evidence>